<keyword evidence="2 5" id="KW-0238">DNA-binding</keyword>
<evidence type="ECO:0000256" key="2">
    <source>
        <dbReference type="ARBA" id="ARBA00023125"/>
    </source>
</evidence>
<feature type="domain" description="HTH lacI-type" evidence="4">
    <location>
        <begin position="19"/>
        <end position="73"/>
    </location>
</feature>
<dbReference type="Pfam" id="PF00356">
    <property type="entry name" value="LacI"/>
    <property type="match status" value="1"/>
</dbReference>
<dbReference type="PANTHER" id="PTHR30146">
    <property type="entry name" value="LACI-RELATED TRANSCRIPTIONAL REPRESSOR"/>
    <property type="match status" value="1"/>
</dbReference>
<dbReference type="Gene3D" id="3.40.50.2300">
    <property type="match status" value="2"/>
</dbReference>
<dbReference type="InterPro" id="IPR028082">
    <property type="entry name" value="Peripla_BP_I"/>
</dbReference>
<dbReference type="SUPFAM" id="SSF53822">
    <property type="entry name" value="Periplasmic binding protein-like I"/>
    <property type="match status" value="1"/>
</dbReference>
<organism evidence="5 6">
    <name type="scientific">Aquincola tertiaricarbonis</name>
    <dbReference type="NCBI Taxonomy" id="391953"/>
    <lineage>
        <taxon>Bacteria</taxon>
        <taxon>Pseudomonadati</taxon>
        <taxon>Pseudomonadota</taxon>
        <taxon>Betaproteobacteria</taxon>
        <taxon>Burkholderiales</taxon>
        <taxon>Sphaerotilaceae</taxon>
        <taxon>Aquincola</taxon>
    </lineage>
</organism>
<dbReference type="SMART" id="SM00354">
    <property type="entry name" value="HTH_LACI"/>
    <property type="match status" value="1"/>
</dbReference>
<dbReference type="CDD" id="cd01575">
    <property type="entry name" value="PBP1_GntR"/>
    <property type="match status" value="1"/>
</dbReference>
<evidence type="ECO:0000313" key="5">
    <source>
        <dbReference type="EMBL" id="URI06473.1"/>
    </source>
</evidence>
<evidence type="ECO:0000259" key="4">
    <source>
        <dbReference type="PROSITE" id="PS50932"/>
    </source>
</evidence>
<evidence type="ECO:0000313" key="6">
    <source>
        <dbReference type="Proteomes" id="UP001056201"/>
    </source>
</evidence>
<accession>A0ABY4RZR9</accession>
<dbReference type="SUPFAM" id="SSF47413">
    <property type="entry name" value="lambda repressor-like DNA-binding domains"/>
    <property type="match status" value="1"/>
</dbReference>
<reference evidence="5" key="1">
    <citation type="submission" date="2022-05" db="EMBL/GenBank/DDBJ databases">
        <title>An RpoN-dependent PEP-CTERM gene is involved in floc formation of an Aquincola tertiaricarbonis strain.</title>
        <authorList>
            <person name="Qiu D."/>
            <person name="Xia M."/>
        </authorList>
    </citation>
    <scope>NUCLEOTIDE SEQUENCE</scope>
    <source>
        <strain evidence="5">RN12</strain>
    </source>
</reference>
<dbReference type="CDD" id="cd01392">
    <property type="entry name" value="HTH_LacI"/>
    <property type="match status" value="1"/>
</dbReference>
<dbReference type="InterPro" id="IPR046335">
    <property type="entry name" value="LacI/GalR-like_sensor"/>
</dbReference>
<dbReference type="GO" id="GO:0003677">
    <property type="term" value="F:DNA binding"/>
    <property type="evidence" value="ECO:0007669"/>
    <property type="project" value="UniProtKB-KW"/>
</dbReference>
<dbReference type="PROSITE" id="PS50932">
    <property type="entry name" value="HTH_LACI_2"/>
    <property type="match status" value="1"/>
</dbReference>
<dbReference type="PANTHER" id="PTHR30146:SF33">
    <property type="entry name" value="TRANSCRIPTIONAL REGULATOR"/>
    <property type="match status" value="1"/>
</dbReference>
<keyword evidence="1" id="KW-0805">Transcription regulation</keyword>
<gene>
    <name evidence="5" type="ORF">MW290_11190</name>
</gene>
<proteinExistence type="predicted"/>
<sequence length="344" mass="36287">MPTAPHDESPAPAARPGSATVHHVARLAGVSTITVSRALREPAKLAPDTLARVRRAIADTGYVPNSAAGTLRMARSGFVAALVPHLQASNFGQLSAGLTEVLSAHGYQLLIGEIGYGGGREDELLRAALGRRPEGLVITGVRHSPAGRALLRQAGIPIVETWDLADEPIDMRVGASHERIGEAACDHLVQRGRRCLALVSADDERSLRRAASFLQRAAELGLPAPVALTVEAPSTHAQGRAALAELLARAPDVDAVCCSSDLLAMGVLTEARVRGIEVPRRLAVMGGGDAEFAASLAPSLTSIRIDGRETGRQAGQMLVARLQQRPLPQRQVDVGFELMVREST</sequence>
<name>A0ABY4RZR9_AQUTE</name>
<dbReference type="RefSeq" id="WP_250194736.1">
    <property type="nucleotide sequence ID" value="NZ_CP097635.1"/>
</dbReference>
<dbReference type="InterPro" id="IPR000843">
    <property type="entry name" value="HTH_LacI"/>
</dbReference>
<dbReference type="EMBL" id="CP097635">
    <property type="protein sequence ID" value="URI06473.1"/>
    <property type="molecule type" value="Genomic_DNA"/>
</dbReference>
<dbReference type="InterPro" id="IPR010982">
    <property type="entry name" value="Lambda_DNA-bd_dom_sf"/>
</dbReference>
<protein>
    <submittedName>
        <fullName evidence="5">LacI family DNA-binding transcriptional regulator</fullName>
    </submittedName>
</protein>
<keyword evidence="3" id="KW-0804">Transcription</keyword>
<dbReference type="Pfam" id="PF13377">
    <property type="entry name" value="Peripla_BP_3"/>
    <property type="match status" value="1"/>
</dbReference>
<dbReference type="Gene3D" id="1.10.260.40">
    <property type="entry name" value="lambda repressor-like DNA-binding domains"/>
    <property type="match status" value="1"/>
</dbReference>
<keyword evidence="6" id="KW-1185">Reference proteome</keyword>
<evidence type="ECO:0000256" key="3">
    <source>
        <dbReference type="ARBA" id="ARBA00023163"/>
    </source>
</evidence>
<evidence type="ECO:0000256" key="1">
    <source>
        <dbReference type="ARBA" id="ARBA00023015"/>
    </source>
</evidence>
<dbReference type="Proteomes" id="UP001056201">
    <property type="component" value="Chromosome 1"/>
</dbReference>